<dbReference type="PANTHER" id="PTHR31350">
    <property type="entry name" value="SI:DKEY-261L7.2"/>
    <property type="match status" value="1"/>
</dbReference>
<organism evidence="3 4">
    <name type="scientific">Lacipirellula limnantheis</name>
    <dbReference type="NCBI Taxonomy" id="2528024"/>
    <lineage>
        <taxon>Bacteria</taxon>
        <taxon>Pseudomonadati</taxon>
        <taxon>Planctomycetota</taxon>
        <taxon>Planctomycetia</taxon>
        <taxon>Pirellulales</taxon>
        <taxon>Lacipirellulaceae</taxon>
        <taxon>Lacipirellula</taxon>
    </lineage>
</organism>
<dbReference type="Pfam" id="PF13369">
    <property type="entry name" value="Transglut_core2"/>
    <property type="match status" value="1"/>
</dbReference>
<dbReference type="AlphaFoldDB" id="A0A517U2Z4"/>
<dbReference type="InterPro" id="IPR032698">
    <property type="entry name" value="SirB1_N"/>
</dbReference>
<dbReference type="KEGG" id="llh:I41_41950"/>
<protein>
    <recommendedName>
        <fullName evidence="2">Protein SirB1 N-terminal domain-containing protein</fullName>
    </recommendedName>
</protein>
<evidence type="ECO:0000259" key="2">
    <source>
        <dbReference type="Pfam" id="PF13369"/>
    </source>
</evidence>
<proteinExistence type="inferred from homology"/>
<reference evidence="3 4" key="1">
    <citation type="submission" date="2019-02" db="EMBL/GenBank/DDBJ databases">
        <title>Deep-cultivation of Planctomycetes and their phenomic and genomic characterization uncovers novel biology.</title>
        <authorList>
            <person name="Wiegand S."/>
            <person name="Jogler M."/>
            <person name="Boedeker C."/>
            <person name="Pinto D."/>
            <person name="Vollmers J."/>
            <person name="Rivas-Marin E."/>
            <person name="Kohn T."/>
            <person name="Peeters S.H."/>
            <person name="Heuer A."/>
            <person name="Rast P."/>
            <person name="Oberbeckmann S."/>
            <person name="Bunk B."/>
            <person name="Jeske O."/>
            <person name="Meyerdierks A."/>
            <person name="Storesund J.E."/>
            <person name="Kallscheuer N."/>
            <person name="Luecker S."/>
            <person name="Lage O.M."/>
            <person name="Pohl T."/>
            <person name="Merkel B.J."/>
            <person name="Hornburger P."/>
            <person name="Mueller R.-W."/>
            <person name="Bruemmer F."/>
            <person name="Labrenz M."/>
            <person name="Spormann A.M."/>
            <person name="Op den Camp H."/>
            <person name="Overmann J."/>
            <person name="Amann R."/>
            <person name="Jetten M.S.M."/>
            <person name="Mascher T."/>
            <person name="Medema M.H."/>
            <person name="Devos D.P."/>
            <person name="Kaster A.-K."/>
            <person name="Ovreas L."/>
            <person name="Rohde M."/>
            <person name="Galperin M.Y."/>
            <person name="Jogler C."/>
        </authorList>
    </citation>
    <scope>NUCLEOTIDE SEQUENCE [LARGE SCALE GENOMIC DNA]</scope>
    <source>
        <strain evidence="3 4">I41</strain>
    </source>
</reference>
<gene>
    <name evidence="3" type="ORF">I41_41950</name>
</gene>
<dbReference type="EMBL" id="CP036339">
    <property type="protein sequence ID" value="QDT74989.1"/>
    <property type="molecule type" value="Genomic_DNA"/>
</dbReference>
<feature type="domain" description="Protein SirB1 N-terminal" evidence="2">
    <location>
        <begin position="56"/>
        <end position="207"/>
    </location>
</feature>
<keyword evidence="4" id="KW-1185">Reference proteome</keyword>
<dbReference type="PANTHER" id="PTHR31350:SF21">
    <property type="entry name" value="F-BOX ONLY PROTEIN 21"/>
    <property type="match status" value="1"/>
</dbReference>
<accession>A0A517U2Z4</accession>
<sequence length="232" mass="25591">MIESMDLPRPAFCRTRAFSAFSRALPVANTPDGLFRAAWAIAQHEHPDAEVAAGEAAMANLIATVRGRVRSTGVEAKLAHLHDVFFDLLGFQGNVEDYYSPSNSYLCEVLRTRRGLPITLALLYRRVGQGIGLTVHGVNAPGHFLAEVEMDRGKGQSIYVDPFFGGGLLHEDEVFERILQATGTKLRPSAEHLARAAPRQWLGRMLNNLQAVFASSGRERDVYAMQEMQALL</sequence>
<comment type="similarity">
    <text evidence="1">Belongs to the UPF0162 family.</text>
</comment>
<evidence type="ECO:0000256" key="1">
    <source>
        <dbReference type="ARBA" id="ARBA00007100"/>
    </source>
</evidence>
<dbReference type="OrthoDB" id="232498at2"/>
<evidence type="ECO:0000313" key="4">
    <source>
        <dbReference type="Proteomes" id="UP000317909"/>
    </source>
</evidence>
<dbReference type="Proteomes" id="UP000317909">
    <property type="component" value="Chromosome"/>
</dbReference>
<evidence type="ECO:0000313" key="3">
    <source>
        <dbReference type="EMBL" id="QDT74989.1"/>
    </source>
</evidence>
<name>A0A517U2Z4_9BACT</name>